<reference evidence="4" key="1">
    <citation type="submission" date="2014-12" db="EMBL/GenBank/DDBJ databases">
        <authorList>
            <person name="Salcher M.M."/>
        </authorList>
    </citation>
    <scope>NUCLEOTIDE SEQUENCE [LARGE SCALE GENOMIC DNA]</scope>
    <source>
        <strain evidence="4">MMS-10A-171</strain>
    </source>
</reference>
<dbReference type="PANTHER" id="PTHR38036:SF1">
    <property type="entry name" value="UPF0250 PROTEIN YBED"/>
    <property type="match status" value="1"/>
</dbReference>
<evidence type="ECO:0000256" key="1">
    <source>
        <dbReference type="ARBA" id="ARBA00008460"/>
    </source>
</evidence>
<dbReference type="STRING" id="1581557.BN1208_1315"/>
<dbReference type="PANTHER" id="PTHR38036">
    <property type="entry name" value="UPF0250 PROTEIN YBED"/>
    <property type="match status" value="1"/>
</dbReference>
<gene>
    <name evidence="3" type="ORF">BN1208_1315</name>
</gene>
<comment type="similarity">
    <text evidence="1 2">Belongs to the UPF0250 family.</text>
</comment>
<dbReference type="RefSeq" id="WP_046488969.1">
    <property type="nucleotide sequence ID" value="NZ_CP040978.1"/>
</dbReference>
<dbReference type="InterPro" id="IPR007454">
    <property type="entry name" value="UPF0250_YbeD-like"/>
</dbReference>
<dbReference type="HAMAP" id="MF_00659">
    <property type="entry name" value="UPF0250"/>
    <property type="match status" value="1"/>
</dbReference>
<dbReference type="Gene3D" id="3.30.70.260">
    <property type="match status" value="1"/>
</dbReference>
<keyword evidence="4" id="KW-1185">Reference proteome</keyword>
<accession>A0A0D6EWU4</accession>
<dbReference type="AlphaFoldDB" id="A0A0D6EWU4"/>
<proteinExistence type="inferred from homology"/>
<dbReference type="Proteomes" id="UP000064007">
    <property type="component" value="Chromosome 1"/>
</dbReference>
<sequence length="92" mass="10601">MSDHNMPPETLIEFPCHFPIKVMGEVHDEFTSTVIEIIKHKNDSFDPSTIEMKGSREGRYISLTCFVYVTSKPELDDIYRSLSTHPMIKVVL</sequence>
<dbReference type="OrthoDB" id="9793424at2"/>
<dbReference type="SUPFAM" id="SSF117991">
    <property type="entry name" value="YbeD/HP0495-like"/>
    <property type="match status" value="1"/>
</dbReference>
<evidence type="ECO:0000256" key="2">
    <source>
        <dbReference type="HAMAP-Rule" id="MF_00659"/>
    </source>
</evidence>
<dbReference type="KEGG" id="mbat:BN1208_1315"/>
<organism evidence="3 4">
    <name type="scientific">Candidatus Methylopumilus planktonicus</name>
    <dbReference type="NCBI Taxonomy" id="1581557"/>
    <lineage>
        <taxon>Bacteria</taxon>
        <taxon>Pseudomonadati</taxon>
        <taxon>Pseudomonadota</taxon>
        <taxon>Betaproteobacteria</taxon>
        <taxon>Nitrosomonadales</taxon>
        <taxon>Methylophilaceae</taxon>
        <taxon>Candidatus Methylopumilus</taxon>
    </lineage>
</organism>
<name>A0A0D6EWU4_9PROT</name>
<dbReference type="Pfam" id="PF04359">
    <property type="entry name" value="DUF493"/>
    <property type="match status" value="1"/>
</dbReference>
<dbReference type="EMBL" id="LN827929">
    <property type="protein sequence ID" value="CEZ20195.1"/>
    <property type="molecule type" value="Genomic_DNA"/>
</dbReference>
<evidence type="ECO:0000313" key="3">
    <source>
        <dbReference type="EMBL" id="CEZ20195.1"/>
    </source>
</evidence>
<dbReference type="InterPro" id="IPR027471">
    <property type="entry name" value="YbeD-like_sf"/>
</dbReference>
<dbReference type="HOGENOM" id="CLU_161438_1_2_4"/>
<protein>
    <recommendedName>
        <fullName evidence="2">UPF0250 protein BN1208_1315</fullName>
    </recommendedName>
</protein>
<evidence type="ECO:0000313" key="4">
    <source>
        <dbReference type="Proteomes" id="UP000064007"/>
    </source>
</evidence>